<evidence type="ECO:0000256" key="1">
    <source>
        <dbReference type="ARBA" id="ARBA00004141"/>
    </source>
</evidence>
<dbReference type="GO" id="GO:0016020">
    <property type="term" value="C:membrane"/>
    <property type="evidence" value="ECO:0007669"/>
    <property type="project" value="UniProtKB-SubCell"/>
</dbReference>
<evidence type="ECO:0000259" key="9">
    <source>
        <dbReference type="Pfam" id="PF00324"/>
    </source>
</evidence>
<dbReference type="InterPro" id="IPR004840">
    <property type="entry name" value="Amino_acid_permease_CS"/>
</dbReference>
<dbReference type="InterPro" id="IPR004841">
    <property type="entry name" value="AA-permease/SLC12A_dom"/>
</dbReference>
<keyword evidence="5" id="KW-0029">Amino-acid transport</keyword>
<comment type="caution">
    <text evidence="10">The sequence shown here is derived from an EMBL/GenBank/DDBJ whole genome shotgun (WGS) entry which is preliminary data.</text>
</comment>
<feature type="transmembrane region" description="Helical" evidence="8">
    <location>
        <begin position="448"/>
        <end position="468"/>
    </location>
</feature>
<dbReference type="Proteomes" id="UP000761534">
    <property type="component" value="Unassembled WGS sequence"/>
</dbReference>
<dbReference type="PANTHER" id="PTHR43341:SF9">
    <property type="entry name" value="DICARBOXYLIC AMINO ACID PERMEASE"/>
    <property type="match status" value="1"/>
</dbReference>
<comment type="subcellular location">
    <subcellularLocation>
        <location evidence="1">Membrane</location>
        <topology evidence="1">Multi-pass membrane protein</topology>
    </subcellularLocation>
</comment>
<evidence type="ECO:0000313" key="10">
    <source>
        <dbReference type="EMBL" id="KAA8917274.1"/>
    </source>
</evidence>
<evidence type="ECO:0000256" key="5">
    <source>
        <dbReference type="ARBA" id="ARBA00022970"/>
    </source>
</evidence>
<evidence type="ECO:0000256" key="7">
    <source>
        <dbReference type="ARBA" id="ARBA00023136"/>
    </source>
</evidence>
<proteinExistence type="inferred from homology"/>
<dbReference type="FunFam" id="1.20.1740.10:FF:000001">
    <property type="entry name" value="Amino acid permease"/>
    <property type="match status" value="1"/>
</dbReference>
<feature type="transmembrane region" description="Helical" evidence="8">
    <location>
        <begin position="404"/>
        <end position="427"/>
    </location>
</feature>
<comment type="similarity">
    <text evidence="2">Belongs to the amino acid-polyamine-organocation (APC) superfamily. YAT (TC 2.A.3.10) family.</text>
</comment>
<feature type="transmembrane region" description="Helical" evidence="8">
    <location>
        <begin position="474"/>
        <end position="494"/>
    </location>
</feature>
<keyword evidence="6 8" id="KW-1133">Transmembrane helix</keyword>
<evidence type="ECO:0000256" key="2">
    <source>
        <dbReference type="ARBA" id="ARBA00006983"/>
    </source>
</evidence>
<organism evidence="10 11">
    <name type="scientific">Trichomonascus ciferrii</name>
    <dbReference type="NCBI Taxonomy" id="44093"/>
    <lineage>
        <taxon>Eukaryota</taxon>
        <taxon>Fungi</taxon>
        <taxon>Dikarya</taxon>
        <taxon>Ascomycota</taxon>
        <taxon>Saccharomycotina</taxon>
        <taxon>Dipodascomycetes</taxon>
        <taxon>Dipodascales</taxon>
        <taxon>Trichomonascaceae</taxon>
        <taxon>Trichomonascus</taxon>
        <taxon>Trichomonascus ciferrii complex</taxon>
    </lineage>
</organism>
<keyword evidence="3" id="KW-0813">Transport</keyword>
<dbReference type="GO" id="GO:0015171">
    <property type="term" value="F:amino acid transmembrane transporter activity"/>
    <property type="evidence" value="ECO:0007669"/>
    <property type="project" value="TreeGrafter"/>
</dbReference>
<feature type="domain" description="Amino acid permease/ SLC12A" evidence="9">
    <location>
        <begin position="26"/>
        <end position="502"/>
    </location>
</feature>
<dbReference type="AlphaFoldDB" id="A0A642VD08"/>
<keyword evidence="7 8" id="KW-0472">Membrane</keyword>
<dbReference type="PANTHER" id="PTHR43341">
    <property type="entry name" value="AMINO ACID PERMEASE"/>
    <property type="match status" value="1"/>
</dbReference>
<keyword evidence="11" id="KW-1185">Reference proteome</keyword>
<dbReference type="PIRSF" id="PIRSF006060">
    <property type="entry name" value="AA_transporter"/>
    <property type="match status" value="1"/>
</dbReference>
<feature type="transmembrane region" description="Helical" evidence="8">
    <location>
        <begin position="372"/>
        <end position="392"/>
    </location>
</feature>
<gene>
    <name evidence="10" type="ORF">TRICI_000560</name>
</gene>
<accession>A0A642VD08</accession>
<evidence type="ECO:0000256" key="4">
    <source>
        <dbReference type="ARBA" id="ARBA00022692"/>
    </source>
</evidence>
<evidence type="ECO:0000313" key="11">
    <source>
        <dbReference type="Proteomes" id="UP000761534"/>
    </source>
</evidence>
<feature type="transmembrane region" description="Helical" evidence="8">
    <location>
        <begin position="331"/>
        <end position="351"/>
    </location>
</feature>
<keyword evidence="4 8" id="KW-0812">Transmembrane</keyword>
<dbReference type="PROSITE" id="PS00218">
    <property type="entry name" value="AMINO_ACID_PERMEASE_1"/>
    <property type="match status" value="1"/>
</dbReference>
<feature type="transmembrane region" description="Helical" evidence="8">
    <location>
        <begin position="134"/>
        <end position="154"/>
    </location>
</feature>
<feature type="transmembrane region" description="Helical" evidence="8">
    <location>
        <begin position="29"/>
        <end position="49"/>
    </location>
</feature>
<dbReference type="Pfam" id="PF00324">
    <property type="entry name" value="AA_permease"/>
    <property type="match status" value="1"/>
</dbReference>
<dbReference type="InterPro" id="IPR050524">
    <property type="entry name" value="APC_YAT"/>
</dbReference>
<feature type="transmembrane region" description="Helical" evidence="8">
    <location>
        <begin position="55"/>
        <end position="82"/>
    </location>
</feature>
<evidence type="ECO:0000256" key="6">
    <source>
        <dbReference type="ARBA" id="ARBA00022989"/>
    </source>
</evidence>
<evidence type="ECO:0000256" key="3">
    <source>
        <dbReference type="ARBA" id="ARBA00022448"/>
    </source>
</evidence>
<protein>
    <recommendedName>
        <fullName evidence="9">Amino acid permease/ SLC12A domain-containing protein</fullName>
    </recommendedName>
</protein>
<evidence type="ECO:0000256" key="8">
    <source>
        <dbReference type="SAM" id="Phobius"/>
    </source>
</evidence>
<dbReference type="VEuPathDB" id="FungiDB:TRICI_000560"/>
<dbReference type="Gene3D" id="1.20.1740.10">
    <property type="entry name" value="Amino acid/polyamine transporter I"/>
    <property type="match status" value="1"/>
</dbReference>
<sequence>MADTKDVSLAGGDGGGQLKKDLNARHMTMIAIGGSLGIGLIVGTGSALAEAGPASILIAFALVGFIVYLVMCSVGEIATYIPLSDGFTGYATRYVDPCLGFAVGYTYWFNYLLFTPNQATVASMLLQFWVGREKANPAISIAVFLVLAFVLNLLMSVKFIGEFQYWISATKILTTLGLFICLMVIAFGGGPDHSVRGFQYWADPGAFKPYSRFQSNGDVFHIDGHKGKFIAFISVLITAVFSYLGVELIGVTVGESANPRKNIPSSIKMTFFRTIAFYILSIVVIGMCVPYNDPKLAFNPGSTGSNAASPFIVAIENSGVKVLPHIINGSFVLFVFASGVAGYYIAARTLYGLAVNGHAPKIFVKTTENGNPIYSLIFSSIFSLLAFLNASSSSAKVFGHFVNFVAVLGLLTWITILITHIAFMRALRHQGIDRTELPWKAPFQPYGSYIALVFCIIVIFAKNLTVFLGPEFDYITFITANLGLPLFVLLALGYKFFKKTTRVTPNDADLVTFKDIIDREEREIIMDKALEQRNPTPTWKKVYKYSLGLLF</sequence>
<dbReference type="EMBL" id="SWFS01000050">
    <property type="protein sequence ID" value="KAA8917274.1"/>
    <property type="molecule type" value="Genomic_DNA"/>
</dbReference>
<feature type="transmembrane region" description="Helical" evidence="8">
    <location>
        <begin position="271"/>
        <end position="292"/>
    </location>
</feature>
<feature type="transmembrane region" description="Helical" evidence="8">
    <location>
        <begin position="166"/>
        <end position="188"/>
    </location>
</feature>
<reference evidence="10" key="1">
    <citation type="journal article" date="2019" name="G3 (Bethesda)">
        <title>Genome Assemblies of Two Rare Opportunistic Yeast Pathogens: Diutina rugosa (syn. Candida rugosa) and Trichomonascus ciferrii (syn. Candida ciferrii).</title>
        <authorList>
            <person name="Mixao V."/>
            <person name="Saus E."/>
            <person name="Hansen A.P."/>
            <person name="Lass-Florl C."/>
            <person name="Gabaldon T."/>
        </authorList>
    </citation>
    <scope>NUCLEOTIDE SEQUENCE</scope>
    <source>
        <strain evidence="10">CBS 4856</strain>
    </source>
</reference>
<name>A0A642VD08_9ASCO</name>
<feature type="transmembrane region" description="Helical" evidence="8">
    <location>
        <begin position="229"/>
        <end position="250"/>
    </location>
</feature>
<dbReference type="OrthoDB" id="3900342at2759"/>